<dbReference type="InterPro" id="IPR006829">
    <property type="entry name" value="LXG_dom"/>
</dbReference>
<feature type="domain" description="LXG" evidence="2">
    <location>
        <begin position="1"/>
        <end position="217"/>
    </location>
</feature>
<dbReference type="Proteomes" id="UP001365619">
    <property type="component" value="Unassembled WGS sequence"/>
</dbReference>
<dbReference type="EMBL" id="JBBAGW010000012">
    <property type="protein sequence ID" value="MEI5931716.1"/>
    <property type="molecule type" value="Genomic_DNA"/>
</dbReference>
<dbReference type="Pfam" id="PF04740">
    <property type="entry name" value="LXG"/>
    <property type="match status" value="1"/>
</dbReference>
<dbReference type="PANTHER" id="PTHR34976">
    <property type="entry name" value="RIBONUCLEASE YQCG-RELATED"/>
    <property type="match status" value="1"/>
</dbReference>
<keyword evidence="4" id="KW-1185">Reference proteome</keyword>
<comment type="caution">
    <text evidence="3">The sequence shown here is derived from an EMBL/GenBank/DDBJ whole genome shotgun (WGS) entry which is preliminary data.</text>
</comment>
<dbReference type="InterPro" id="IPR051768">
    <property type="entry name" value="Bact_secretion_toxin"/>
</dbReference>
<dbReference type="RefSeq" id="WP_156576528.1">
    <property type="nucleotide sequence ID" value="NZ_CP040336.1"/>
</dbReference>
<gene>
    <name evidence="3" type="ORF">WBS43_23700</name>
</gene>
<dbReference type="PROSITE" id="PS51756">
    <property type="entry name" value="LXG"/>
    <property type="match status" value="1"/>
</dbReference>
<sequence length="551" mass="61011">MSLNMYLGEVQSQTQSMNAVCTATIQGMEQAIQSIDAFAIDTVLQGQTYSSAKAFFVQTFRPLAQGIIYLCEELIRQNDAFPSQFQSQVAQADVIEQEVLEQIREIDRMIASTEALNQTMPIPGMDAMVNLFTVMRQKLQEKLEHLYEFNYTSSSNYDTALQLAASIATGLAEVQSGKGFSPASGTFSTQGLNMEWTTSIQKMTEAKAREANNFVNNNLSDDNIEEGTMYDTPTEKSMLRKIWDGIYVGSGQVIGGIVEGFNSLDDTVTKENIKYAIGHPLETAYTMCNTFSDSFMNDVWHGDAESRTKWGTSIFMEFGLGWIGDKGISNVGKVTTLGEGVNLAKFSTGISSVANKLPLTERFAFAGASGFGSAKRKASEMLQEARDTFMFSKTGGRSRVKDVQEVIKDYADKVLDRVDVKNDYPDSYTASQKLRAELKEAGIEPPPYPNAAHHIGPWNDKRAAQVQELLEEFGIHHDSAANGVFLPYKVNDYVTTEALHIGNHSPEYIREVYRVLSEVKRFGGNQADAVAALQNIRERLLDGSLKLNQPK</sequence>
<evidence type="ECO:0000256" key="1">
    <source>
        <dbReference type="ARBA" id="ARBA00034117"/>
    </source>
</evidence>
<evidence type="ECO:0000313" key="3">
    <source>
        <dbReference type="EMBL" id="MEI5931716.1"/>
    </source>
</evidence>
<dbReference type="InterPro" id="IPR032871">
    <property type="entry name" value="AHH_dom_containing"/>
</dbReference>
<evidence type="ECO:0000313" key="4">
    <source>
        <dbReference type="Proteomes" id="UP001365619"/>
    </source>
</evidence>
<reference evidence="3 4" key="1">
    <citation type="submission" date="2024-03" db="EMBL/GenBank/DDBJ databases">
        <title>A Rare Waterborne Outbreak of Bacillus cereus in China: Epidemiologic Survey, Genomic Insights and Virulence Characteristics.</title>
        <authorList>
            <person name="Wang S."/>
        </authorList>
    </citation>
    <scope>NUCLEOTIDE SEQUENCE [LARGE SCALE GENOMIC DNA]</scope>
    <source>
        <strain evidence="3 4">BC008</strain>
    </source>
</reference>
<accession>A0ABU8HYX7</accession>
<dbReference type="PANTHER" id="PTHR34976:SF1">
    <property type="entry name" value="TOXIN BC_0920"/>
    <property type="match status" value="1"/>
</dbReference>
<comment type="similarity">
    <text evidence="1">In the N-terminal section; belongs to the LXG family.</text>
</comment>
<dbReference type="GeneID" id="300961340"/>
<protein>
    <submittedName>
        <fullName evidence="3">AHH domain-containing protein</fullName>
    </submittedName>
</protein>
<organism evidence="3 4">
    <name type="scientific">Bacillus luti</name>
    <dbReference type="NCBI Taxonomy" id="2026191"/>
    <lineage>
        <taxon>Bacteria</taxon>
        <taxon>Bacillati</taxon>
        <taxon>Bacillota</taxon>
        <taxon>Bacilli</taxon>
        <taxon>Bacillales</taxon>
        <taxon>Bacillaceae</taxon>
        <taxon>Bacillus</taxon>
        <taxon>Bacillus cereus group</taxon>
    </lineage>
</organism>
<name>A0ABU8HYX7_9BACI</name>
<evidence type="ECO:0000259" key="2">
    <source>
        <dbReference type="PROSITE" id="PS51756"/>
    </source>
</evidence>
<proteinExistence type="inferred from homology"/>
<dbReference type="Pfam" id="PF14412">
    <property type="entry name" value="AHH"/>
    <property type="match status" value="1"/>
</dbReference>